<gene>
    <name evidence="2" type="ORF">APHACPA_1336</name>
</gene>
<evidence type="ECO:0000313" key="3">
    <source>
        <dbReference type="Proteomes" id="UP000033556"/>
    </source>
</evidence>
<dbReference type="AlphaFoldDB" id="A0A0F3N3R6"/>
<evidence type="ECO:0000313" key="2">
    <source>
        <dbReference type="EMBL" id="KJV62312.1"/>
    </source>
</evidence>
<keyword evidence="1" id="KW-1133">Transmembrane helix</keyword>
<dbReference type="PATRIC" id="fig|1359164.3.peg.1320"/>
<dbReference type="EMBL" id="LANR01000001">
    <property type="protein sequence ID" value="KJV62312.1"/>
    <property type="molecule type" value="Genomic_DNA"/>
</dbReference>
<evidence type="ECO:0000256" key="1">
    <source>
        <dbReference type="SAM" id="Phobius"/>
    </source>
</evidence>
<reference evidence="2 3" key="1">
    <citation type="submission" date="2015-01" db="EMBL/GenBank/DDBJ databases">
        <title>Genome Sequencing of Rickettsiales.</title>
        <authorList>
            <person name="Daugherty S.C."/>
            <person name="Su Q."/>
            <person name="Abolude K."/>
            <person name="Beier-Sexton M."/>
            <person name="Carlyon J.A."/>
            <person name="Carter R."/>
            <person name="Day N.P."/>
            <person name="Dumler S.J."/>
            <person name="Dyachenko V."/>
            <person name="Godinez A."/>
            <person name="Kurtti T.J."/>
            <person name="Lichay M."/>
            <person name="Mullins K.E."/>
            <person name="Ott S."/>
            <person name="Pappas-Brown V."/>
            <person name="Paris D.H."/>
            <person name="Patel P."/>
            <person name="Richards A.L."/>
            <person name="Sadzewicz L."/>
            <person name="Sears K."/>
            <person name="Seidman D."/>
            <person name="Sengamalay N."/>
            <person name="Stenos J."/>
            <person name="Tallon L.J."/>
            <person name="Vincent G."/>
            <person name="Fraser C.M."/>
            <person name="Munderloh U."/>
            <person name="Dunning-Hotopp J.C."/>
        </authorList>
    </citation>
    <scope>NUCLEOTIDE SEQUENCE [LARGE SCALE GENOMIC DNA]</scope>
    <source>
        <strain evidence="2 3">Ac/Pa</strain>
    </source>
</reference>
<proteinExistence type="predicted"/>
<organism evidence="2 3">
    <name type="scientific">Rickettsia amblyommatis str. Ac/Pa</name>
    <dbReference type="NCBI Taxonomy" id="1359164"/>
    <lineage>
        <taxon>Bacteria</taxon>
        <taxon>Pseudomonadati</taxon>
        <taxon>Pseudomonadota</taxon>
        <taxon>Alphaproteobacteria</taxon>
        <taxon>Rickettsiales</taxon>
        <taxon>Rickettsiaceae</taxon>
        <taxon>Rickettsieae</taxon>
        <taxon>Rickettsia</taxon>
        <taxon>spotted fever group</taxon>
    </lineage>
</organism>
<accession>A0A0F3N3R6</accession>
<keyword evidence="1" id="KW-0812">Transmembrane</keyword>
<dbReference type="Proteomes" id="UP000033556">
    <property type="component" value="Unassembled WGS sequence"/>
</dbReference>
<name>A0A0F3N3R6_RICAM</name>
<sequence length="61" mass="7219">MVHSYMSCPQRRESSKTYKKLVVLGLMCNFYINITVIFSGFRLLAKNDIGNYTHDPRNYRK</sequence>
<comment type="caution">
    <text evidence="2">The sequence shown here is derived from an EMBL/GenBank/DDBJ whole genome shotgun (WGS) entry which is preliminary data.</text>
</comment>
<keyword evidence="3" id="KW-1185">Reference proteome</keyword>
<protein>
    <submittedName>
        <fullName evidence="2">Uncharacterized protein</fullName>
    </submittedName>
</protein>
<keyword evidence="1" id="KW-0472">Membrane</keyword>
<feature type="transmembrane region" description="Helical" evidence="1">
    <location>
        <begin position="21"/>
        <end position="45"/>
    </location>
</feature>